<dbReference type="Proteomes" id="UP000553035">
    <property type="component" value="Unassembled WGS sequence"/>
</dbReference>
<evidence type="ECO:0000313" key="1">
    <source>
        <dbReference type="EMBL" id="NYH12284.1"/>
    </source>
</evidence>
<dbReference type="AlphaFoldDB" id="A0A7Y9W168"/>
<name>A0A7Y9W168_9PSED</name>
<organism evidence="1 2">
    <name type="scientific">Pseudomonas moraviensis</name>
    <dbReference type="NCBI Taxonomy" id="321662"/>
    <lineage>
        <taxon>Bacteria</taxon>
        <taxon>Pseudomonadati</taxon>
        <taxon>Pseudomonadota</taxon>
        <taxon>Gammaproteobacteria</taxon>
        <taxon>Pseudomonadales</taxon>
        <taxon>Pseudomonadaceae</taxon>
        <taxon>Pseudomonas</taxon>
    </lineage>
</organism>
<evidence type="ECO:0000313" key="2">
    <source>
        <dbReference type="Proteomes" id="UP000553035"/>
    </source>
</evidence>
<accession>A0A7Y9W168</accession>
<dbReference type="EMBL" id="JACCAT010000001">
    <property type="protein sequence ID" value="NYH12284.1"/>
    <property type="molecule type" value="Genomic_DNA"/>
</dbReference>
<proteinExistence type="predicted"/>
<gene>
    <name evidence="1" type="ORF">GGI52_005327</name>
</gene>
<protein>
    <submittedName>
        <fullName evidence="1">Uncharacterized protein</fullName>
    </submittedName>
</protein>
<comment type="caution">
    <text evidence="1">The sequence shown here is derived from an EMBL/GenBank/DDBJ whole genome shotgun (WGS) entry which is preliminary data.</text>
</comment>
<sequence>MLAIFIGAGVVEFFSRGSVQGRFSVSLNHPTSRGSIIEIH</sequence>
<reference evidence="1 2" key="1">
    <citation type="submission" date="2020-07" db="EMBL/GenBank/DDBJ databases">
        <title>Exploring microbial biodiversity for novel pathways involved in the catabolism of aromatic compounds derived from lignin.</title>
        <authorList>
            <person name="Elkins J."/>
        </authorList>
    </citation>
    <scope>NUCLEOTIDE SEQUENCE [LARGE SCALE GENOMIC DNA]</scope>
    <source>
        <strain evidence="1 2">VanB</strain>
    </source>
</reference>